<organism evidence="4 5">
    <name type="scientific">Mollisia scopiformis</name>
    <name type="common">Conifer needle endophyte fungus</name>
    <name type="synonym">Phialocephala scopiformis</name>
    <dbReference type="NCBI Taxonomy" id="149040"/>
    <lineage>
        <taxon>Eukaryota</taxon>
        <taxon>Fungi</taxon>
        <taxon>Dikarya</taxon>
        <taxon>Ascomycota</taxon>
        <taxon>Pezizomycotina</taxon>
        <taxon>Leotiomycetes</taxon>
        <taxon>Helotiales</taxon>
        <taxon>Mollisiaceae</taxon>
        <taxon>Mollisia</taxon>
    </lineage>
</organism>
<dbReference type="KEGG" id="psco:LY89DRAFT_743060"/>
<dbReference type="OrthoDB" id="5243589at2759"/>
<keyword evidence="5" id="KW-1185">Reference proteome</keyword>
<feature type="region of interest" description="Disordered" evidence="2">
    <location>
        <begin position="149"/>
        <end position="200"/>
    </location>
</feature>
<dbReference type="Gene3D" id="2.30.30.40">
    <property type="entry name" value="SH3 Domains"/>
    <property type="match status" value="1"/>
</dbReference>
<feature type="compositionally biased region" description="Polar residues" evidence="2">
    <location>
        <begin position="234"/>
        <end position="255"/>
    </location>
</feature>
<dbReference type="SMART" id="SM00326">
    <property type="entry name" value="SH3"/>
    <property type="match status" value="2"/>
</dbReference>
<evidence type="ECO:0000256" key="2">
    <source>
        <dbReference type="SAM" id="MobiDB-lite"/>
    </source>
</evidence>
<feature type="compositionally biased region" description="Polar residues" evidence="2">
    <location>
        <begin position="395"/>
        <end position="427"/>
    </location>
</feature>
<dbReference type="GeneID" id="28830641"/>
<dbReference type="Proteomes" id="UP000070700">
    <property type="component" value="Unassembled WGS sequence"/>
</dbReference>
<feature type="region of interest" description="Disordered" evidence="2">
    <location>
        <begin position="234"/>
        <end position="322"/>
    </location>
</feature>
<accession>A0A132B4V6</accession>
<dbReference type="InterPro" id="IPR001452">
    <property type="entry name" value="SH3_domain"/>
</dbReference>
<evidence type="ECO:0000256" key="1">
    <source>
        <dbReference type="ARBA" id="ARBA00022443"/>
    </source>
</evidence>
<keyword evidence="1" id="KW-0728">SH3 domain</keyword>
<evidence type="ECO:0000313" key="4">
    <source>
        <dbReference type="EMBL" id="KUJ07440.1"/>
    </source>
</evidence>
<name>A0A132B4V6_MOLSC</name>
<feature type="region of interest" description="Disordered" evidence="2">
    <location>
        <begin position="872"/>
        <end position="931"/>
    </location>
</feature>
<dbReference type="EMBL" id="KQ947440">
    <property type="protein sequence ID" value="KUJ07440.1"/>
    <property type="molecule type" value="Genomic_DNA"/>
</dbReference>
<proteinExistence type="predicted"/>
<evidence type="ECO:0000259" key="3">
    <source>
        <dbReference type="SMART" id="SM00326"/>
    </source>
</evidence>
<evidence type="ECO:0000313" key="5">
    <source>
        <dbReference type="Proteomes" id="UP000070700"/>
    </source>
</evidence>
<feature type="domain" description="SH3" evidence="3">
    <location>
        <begin position="789"/>
        <end position="853"/>
    </location>
</feature>
<feature type="region of interest" description="Disordered" evidence="2">
    <location>
        <begin position="380"/>
        <end position="441"/>
    </location>
</feature>
<protein>
    <recommendedName>
        <fullName evidence="3">SH3 domain-containing protein</fullName>
    </recommendedName>
</protein>
<dbReference type="RefSeq" id="XP_018061795.1">
    <property type="nucleotide sequence ID" value="XM_018220915.1"/>
</dbReference>
<feature type="domain" description="SH3" evidence="3">
    <location>
        <begin position="707"/>
        <end position="775"/>
    </location>
</feature>
<gene>
    <name evidence="4" type="ORF">LY89DRAFT_743060</name>
</gene>
<dbReference type="AlphaFoldDB" id="A0A132B4V6"/>
<dbReference type="InParanoid" id="A0A132B4V6"/>
<dbReference type="STRING" id="149040.A0A132B4V6"/>
<dbReference type="SUPFAM" id="SSF50044">
    <property type="entry name" value="SH3-domain"/>
    <property type="match status" value="1"/>
</dbReference>
<sequence>MADEIVAPVRNILKAFELGIKLANKVSKSASDTSAAQALQITESSQSLQRSLDRSSHTISDSYKQYVASCGERFGKALQNDDELKQRLKDLRSDVRDRIDECEDFEDDPGSFKAAAFSSIEREAQNCADQCVAIFHNVKDSVGLAANQKTTMASSPKDDRSFLTSMRPRGPSINLPLPPSPNQLPPATSQKAPSHNDDRATMVSMRDPSMVLPSPSQYQLPIPATSQYPTLVSTHKNDRSTVSSMVKPSPGQHQLPTPAPSPQENQPYLEISPAEPVKPKSPWSIESPSQFDLGAHMNPPARSPKRSSREVSPGTATDAQGRLISSQVVQSRVRANDEFLARRRDSRLMFEKEFRHSISSIDEHRVSEIYTSSPILTPVSATGGMPISPIDGRTSRSSDYQTMMTRQRSQGGASQANRSSIASSNFQERPAARRHDSEDDSIFGLRVSAPLSPPLSEHRSSGGLEAIATTLKLPDFGEGVEQGLEVVDTTNYSEGLIPVDDDFDNTPHTNEPTVAVPTASVRSIDHPMRHDDSFFKFGGFCEGARALIRGETGFKIYKRPAGHYSATVSAKCIKCSYEVGWNDIEKDRLLDRAGIYGNSGIRFRQRFISKCHLKTKSIEESCYACLFCIEEHKTVEEHDATIFFSVAQLFRHLATHPRPLPKVAGIIMMYGPQPPEAIDFDIHFPNPEPIPHVFNIKEIAQKVAVRPTATAVVTHHPKISHSGFRDPAGDNAMHFAAGAKIVGVTFPTQFGGTWCMGYHDGIRGAFPASTVTLDLPAREDLLMNQSSPLVATAKWDFKPKDAKDTTRGWLKFSKGEWITNIGYTFQDQWCWSGCTNKGKNWGVFPQSFVENLHEGGPLSSSPSVRNRFGLKGRMPSMPIGRSPTSNTPMHGRQPSVRSTSSNGSGNMVQHQSGLEVVQSPIHASPGSSWRR</sequence>
<dbReference type="InterPro" id="IPR036028">
    <property type="entry name" value="SH3-like_dom_sf"/>
</dbReference>
<feature type="compositionally biased region" description="Polar residues" evidence="2">
    <location>
        <begin position="895"/>
        <end position="912"/>
    </location>
</feature>
<reference evidence="4 5" key="1">
    <citation type="submission" date="2015-10" db="EMBL/GenBank/DDBJ databases">
        <title>Full genome of DAOMC 229536 Phialocephala scopiformis, a fungal endophyte of spruce producing the potent anti-insectan compound rugulosin.</title>
        <authorList>
            <consortium name="DOE Joint Genome Institute"/>
            <person name="Walker A.K."/>
            <person name="Frasz S.L."/>
            <person name="Seifert K.A."/>
            <person name="Miller J.D."/>
            <person name="Mondo S.J."/>
            <person name="Labutti K."/>
            <person name="Lipzen A."/>
            <person name="Dockter R."/>
            <person name="Kennedy M."/>
            <person name="Grigoriev I.V."/>
            <person name="Spatafora J.W."/>
        </authorList>
    </citation>
    <scope>NUCLEOTIDE SEQUENCE [LARGE SCALE GENOMIC DNA]</scope>
    <source>
        <strain evidence="4 5">CBS 120377</strain>
    </source>
</reference>